<gene>
    <name evidence="1" type="ORF">HGRIS_008449</name>
</gene>
<name>A0ABR3J8G7_9AGAR</name>
<dbReference type="Proteomes" id="UP001556367">
    <property type="component" value="Unassembled WGS sequence"/>
</dbReference>
<dbReference type="EMBL" id="JASNQZ010000011">
    <property type="protein sequence ID" value="KAL0951778.1"/>
    <property type="molecule type" value="Genomic_DNA"/>
</dbReference>
<dbReference type="InterPro" id="IPR032675">
    <property type="entry name" value="LRR_dom_sf"/>
</dbReference>
<dbReference type="SUPFAM" id="SSF52047">
    <property type="entry name" value="RNI-like"/>
    <property type="match status" value="1"/>
</dbReference>
<organism evidence="1 2">
    <name type="scientific">Hohenbuehelia grisea</name>
    <dbReference type="NCBI Taxonomy" id="104357"/>
    <lineage>
        <taxon>Eukaryota</taxon>
        <taxon>Fungi</taxon>
        <taxon>Dikarya</taxon>
        <taxon>Basidiomycota</taxon>
        <taxon>Agaricomycotina</taxon>
        <taxon>Agaricomycetes</taxon>
        <taxon>Agaricomycetidae</taxon>
        <taxon>Agaricales</taxon>
        <taxon>Pleurotineae</taxon>
        <taxon>Pleurotaceae</taxon>
        <taxon>Hohenbuehelia</taxon>
    </lineage>
</organism>
<sequence length="518" mass="58215">MPNLDGLPAELFTAIFEQTPLCHRTATVLALTRALPHSPVPFHHSLFSTINLKHPEQVIQLYRRIRQVDLPGKWIQNFSVEAWTADADVIINLVRFLPNLSSLTIFIGPHNFAPEHLEELFSRPISGLRFISLRFRPYVQKASYYQFHKGAYFDSTLLALSDWPDDNPLPVLSIVQDPLDAQVSHRQAFAQPLVFFSLEPLTTLVSSPYLRSLTSLRLRVPSRQLGRFITARPDSLPALQLLDVSTCNINSADVNTILTRFAGLRHLILDECAVLRGELHENDWRDLGKACALAGARRVKEREKKLKAWLEKSWLEKADPRTEDGQMQLQSDTPKIRKGRRGLATATISLREAPEKDSTPRINSQREPVPAERIRIIPPIPSLRSLCVTLPSSIAADRHSLIHEAFETGWIEGLLTLVATRVRLRQSLLNGVVRVTRFVGSGNEGDGLVGLEDVQSEFDEEAFEIPPQHEVWRAPVLCLLGEDGPHVEGCGHSIGREIWVKDTSRETCDDCASILQPS</sequence>
<accession>A0ABR3J8G7</accession>
<protein>
    <recommendedName>
        <fullName evidence="3">F-box protein</fullName>
    </recommendedName>
</protein>
<dbReference type="Gene3D" id="3.80.10.10">
    <property type="entry name" value="Ribonuclease Inhibitor"/>
    <property type="match status" value="1"/>
</dbReference>
<proteinExistence type="predicted"/>
<reference evidence="2" key="1">
    <citation type="submission" date="2024-06" db="EMBL/GenBank/DDBJ databases">
        <title>Multi-omics analyses provide insights into the biosynthesis of the anticancer antibiotic pleurotin in Hohenbuehelia grisea.</title>
        <authorList>
            <person name="Weaver J.A."/>
            <person name="Alberti F."/>
        </authorList>
    </citation>
    <scope>NUCLEOTIDE SEQUENCE [LARGE SCALE GENOMIC DNA]</scope>
    <source>
        <strain evidence="2">T-177</strain>
    </source>
</reference>
<evidence type="ECO:0000313" key="1">
    <source>
        <dbReference type="EMBL" id="KAL0951778.1"/>
    </source>
</evidence>
<evidence type="ECO:0000313" key="2">
    <source>
        <dbReference type="Proteomes" id="UP001556367"/>
    </source>
</evidence>
<keyword evidence="2" id="KW-1185">Reference proteome</keyword>
<evidence type="ECO:0008006" key="3">
    <source>
        <dbReference type="Google" id="ProtNLM"/>
    </source>
</evidence>
<comment type="caution">
    <text evidence="1">The sequence shown here is derived from an EMBL/GenBank/DDBJ whole genome shotgun (WGS) entry which is preliminary data.</text>
</comment>